<dbReference type="RefSeq" id="WP_253888891.1">
    <property type="nucleotide sequence ID" value="NZ_BAAAVB010000003.1"/>
</dbReference>
<feature type="chain" id="PRO_5046310943" description="Copper(I)-binding protein" evidence="2">
    <location>
        <begin position="31"/>
        <end position="238"/>
    </location>
</feature>
<evidence type="ECO:0000313" key="4">
    <source>
        <dbReference type="Proteomes" id="UP001205185"/>
    </source>
</evidence>
<feature type="signal peptide" evidence="2">
    <location>
        <begin position="1"/>
        <end position="30"/>
    </location>
</feature>
<dbReference type="Proteomes" id="UP001205185">
    <property type="component" value="Unassembled WGS sequence"/>
</dbReference>
<dbReference type="Gene3D" id="2.60.40.1890">
    <property type="entry name" value="PCu(A)C copper chaperone"/>
    <property type="match status" value="1"/>
</dbReference>
<evidence type="ECO:0008006" key="5">
    <source>
        <dbReference type="Google" id="ProtNLM"/>
    </source>
</evidence>
<dbReference type="SUPFAM" id="SSF110087">
    <property type="entry name" value="DR1885-like metal-binding protein"/>
    <property type="match status" value="1"/>
</dbReference>
<feature type="compositionally biased region" description="Low complexity" evidence="1">
    <location>
        <begin position="132"/>
        <end position="179"/>
    </location>
</feature>
<keyword evidence="2" id="KW-0732">Signal</keyword>
<dbReference type="EMBL" id="JAMTCO010000010">
    <property type="protein sequence ID" value="MCP2271945.1"/>
    <property type="molecule type" value="Genomic_DNA"/>
</dbReference>
<dbReference type="PROSITE" id="PS51257">
    <property type="entry name" value="PROKAR_LIPOPROTEIN"/>
    <property type="match status" value="1"/>
</dbReference>
<sequence length="238" mass="23541">MSRAQQNSTGRLRLAPAVLGLGIAAVLATAACSSGQITQTDSQLPAVNGALAQTGQVALRDAVLAYPEAGHYAKGADAPLSLSIVNIGGTADKLVEVTSPLAAEVELVGDTALPGGVALVVGKAGEETDGKSSAPTTPTPTTTTTVAPTSATSAGKPTSGAPSTTSSSVAATSVTPTTTTTKVQLGKLEIVLKGLADKVYPGKNVPVTFVFEKAGPVTVNIPVAAPNGPREEHAAGEH</sequence>
<proteinExistence type="predicted"/>
<dbReference type="Pfam" id="PF04314">
    <property type="entry name" value="PCuAC"/>
    <property type="match status" value="2"/>
</dbReference>
<evidence type="ECO:0000256" key="2">
    <source>
        <dbReference type="SAM" id="SignalP"/>
    </source>
</evidence>
<reference evidence="3 4" key="1">
    <citation type="submission" date="2022-06" db="EMBL/GenBank/DDBJ databases">
        <title>Genomic Encyclopedia of Archaeal and Bacterial Type Strains, Phase II (KMG-II): from individual species to whole genera.</title>
        <authorList>
            <person name="Goeker M."/>
        </authorList>
    </citation>
    <scope>NUCLEOTIDE SEQUENCE [LARGE SCALE GENOMIC DNA]</scope>
    <source>
        <strain evidence="3 4">DSM 44255</strain>
    </source>
</reference>
<protein>
    <recommendedName>
        <fullName evidence="5">Copper(I)-binding protein</fullName>
    </recommendedName>
</protein>
<keyword evidence="4" id="KW-1185">Reference proteome</keyword>
<comment type="caution">
    <text evidence="3">The sequence shown here is derived from an EMBL/GenBank/DDBJ whole genome shotgun (WGS) entry which is preliminary data.</text>
</comment>
<gene>
    <name evidence="3" type="ORF">LV75_004459</name>
</gene>
<dbReference type="InterPro" id="IPR007410">
    <property type="entry name" value="LpqE-like"/>
</dbReference>
<feature type="region of interest" description="Disordered" evidence="1">
    <location>
        <begin position="124"/>
        <end position="179"/>
    </location>
</feature>
<evidence type="ECO:0000256" key="1">
    <source>
        <dbReference type="SAM" id="MobiDB-lite"/>
    </source>
</evidence>
<accession>A0ABT1IH20</accession>
<evidence type="ECO:0000313" key="3">
    <source>
        <dbReference type="EMBL" id="MCP2271945.1"/>
    </source>
</evidence>
<organism evidence="3 4">
    <name type="scientific">Actinokineospora diospyrosa</name>
    <dbReference type="NCBI Taxonomy" id="103728"/>
    <lineage>
        <taxon>Bacteria</taxon>
        <taxon>Bacillati</taxon>
        <taxon>Actinomycetota</taxon>
        <taxon>Actinomycetes</taxon>
        <taxon>Pseudonocardiales</taxon>
        <taxon>Pseudonocardiaceae</taxon>
        <taxon>Actinokineospora</taxon>
    </lineage>
</organism>
<dbReference type="InterPro" id="IPR036182">
    <property type="entry name" value="PCuAC_sf"/>
</dbReference>
<name>A0ABT1IH20_9PSEU</name>